<feature type="chain" id="PRO_5046192859" description="Carboxypeptidase regulatory-like domain-containing protein" evidence="2">
    <location>
        <begin position="21"/>
        <end position="188"/>
    </location>
</feature>
<evidence type="ECO:0000313" key="4">
    <source>
        <dbReference type="Proteomes" id="UP001147700"/>
    </source>
</evidence>
<evidence type="ECO:0008006" key="5">
    <source>
        <dbReference type="Google" id="ProtNLM"/>
    </source>
</evidence>
<protein>
    <recommendedName>
        <fullName evidence="5">Carboxypeptidase regulatory-like domain-containing protein</fullName>
    </recommendedName>
</protein>
<evidence type="ECO:0000313" key="3">
    <source>
        <dbReference type="EMBL" id="MDA0142457.1"/>
    </source>
</evidence>
<accession>A0ABT4RVF7</accession>
<evidence type="ECO:0000256" key="2">
    <source>
        <dbReference type="SAM" id="SignalP"/>
    </source>
</evidence>
<dbReference type="Gene3D" id="2.60.130.10">
    <property type="entry name" value="Aromatic compound dioxygenase"/>
    <property type="match status" value="1"/>
</dbReference>
<gene>
    <name evidence="3" type="ORF">OJ962_33545</name>
</gene>
<keyword evidence="2" id="KW-0732">Signal</keyword>
<dbReference type="Proteomes" id="UP001147700">
    <property type="component" value="Unassembled WGS sequence"/>
</dbReference>
<dbReference type="InterPro" id="IPR015889">
    <property type="entry name" value="Intradiol_dOase_core"/>
</dbReference>
<dbReference type="RefSeq" id="WP_202952568.1">
    <property type="nucleotide sequence ID" value="NZ_JAPCID010000092.1"/>
</dbReference>
<feature type="region of interest" description="Disordered" evidence="1">
    <location>
        <begin position="25"/>
        <end position="81"/>
    </location>
</feature>
<dbReference type="EMBL" id="JAPCID010000092">
    <property type="protein sequence ID" value="MDA0142457.1"/>
    <property type="molecule type" value="Genomic_DNA"/>
</dbReference>
<dbReference type="SUPFAM" id="SSF49482">
    <property type="entry name" value="Aromatic compound dioxygenase"/>
    <property type="match status" value="1"/>
</dbReference>
<keyword evidence="4" id="KW-1185">Reference proteome</keyword>
<comment type="caution">
    <text evidence="3">The sequence shown here is derived from an EMBL/GenBank/DDBJ whole genome shotgun (WGS) entry which is preliminary data.</text>
</comment>
<proteinExistence type="predicted"/>
<organism evidence="3 4">
    <name type="scientific">Solirubrobacter deserti</name>
    <dbReference type="NCBI Taxonomy" id="2282478"/>
    <lineage>
        <taxon>Bacteria</taxon>
        <taxon>Bacillati</taxon>
        <taxon>Actinomycetota</taxon>
        <taxon>Thermoleophilia</taxon>
        <taxon>Solirubrobacterales</taxon>
        <taxon>Solirubrobacteraceae</taxon>
        <taxon>Solirubrobacter</taxon>
    </lineage>
</organism>
<feature type="signal peptide" evidence="2">
    <location>
        <begin position="1"/>
        <end position="20"/>
    </location>
</feature>
<reference evidence="3" key="1">
    <citation type="submission" date="2022-10" db="EMBL/GenBank/DDBJ databases">
        <title>The WGS of Solirubrobacter sp. CPCC 204708.</title>
        <authorList>
            <person name="Jiang Z."/>
        </authorList>
    </citation>
    <scope>NUCLEOTIDE SEQUENCE</scope>
    <source>
        <strain evidence="3">CPCC 204708</strain>
    </source>
</reference>
<sequence length="188" mass="20739">MRPWLLALVIVLMTAGVAAALVTSEESGTGAENVGDDGRTELQAPTPDPPEPGATEQPEQRRNCEATDSNPGGDNNYIENAPERESLGEGFVIEGFVRQSLGCERLEDVRVQVWLATETGGEQDNRASVRTDDEGRYRIETPPTIPQFGEPNIHVAVDGDERFEPVFIRRVVDLDDKRAVVNLTLRRR</sequence>
<name>A0ABT4RVF7_9ACTN</name>
<evidence type="ECO:0000256" key="1">
    <source>
        <dbReference type="SAM" id="MobiDB-lite"/>
    </source>
</evidence>